<keyword evidence="2 4" id="KW-0238">DNA-binding</keyword>
<dbReference type="InterPro" id="IPR050109">
    <property type="entry name" value="HTH-type_TetR-like_transc_reg"/>
</dbReference>
<dbReference type="PROSITE" id="PS50977">
    <property type="entry name" value="HTH_TETR_2"/>
    <property type="match status" value="1"/>
</dbReference>
<dbReference type="PANTHER" id="PTHR30055">
    <property type="entry name" value="HTH-TYPE TRANSCRIPTIONAL REGULATOR RUTR"/>
    <property type="match status" value="1"/>
</dbReference>
<evidence type="ECO:0000313" key="7">
    <source>
        <dbReference type="Proteomes" id="UP000676967"/>
    </source>
</evidence>
<gene>
    <name evidence="6" type="ORF">Aiant_26950</name>
</gene>
<evidence type="ECO:0000256" key="1">
    <source>
        <dbReference type="ARBA" id="ARBA00023015"/>
    </source>
</evidence>
<feature type="DNA-binding region" description="H-T-H motif" evidence="4">
    <location>
        <begin position="47"/>
        <end position="66"/>
    </location>
</feature>
<proteinExistence type="predicted"/>
<dbReference type="InterPro" id="IPR001647">
    <property type="entry name" value="HTH_TetR"/>
</dbReference>
<keyword evidence="3" id="KW-0804">Transcription</keyword>
<dbReference type="Pfam" id="PF00440">
    <property type="entry name" value="TetR_N"/>
    <property type="match status" value="1"/>
</dbReference>
<dbReference type="PANTHER" id="PTHR30055:SF234">
    <property type="entry name" value="HTH-TYPE TRANSCRIPTIONAL REGULATOR BETI"/>
    <property type="match status" value="1"/>
</dbReference>
<evidence type="ECO:0000259" key="5">
    <source>
        <dbReference type="PROSITE" id="PS50977"/>
    </source>
</evidence>
<dbReference type="Gene3D" id="1.10.357.10">
    <property type="entry name" value="Tetracycline Repressor, domain 2"/>
    <property type="match status" value="1"/>
</dbReference>
<keyword evidence="1" id="KW-0805">Transcription regulation</keyword>
<name>A0ABM7LS02_9ACTN</name>
<evidence type="ECO:0000256" key="4">
    <source>
        <dbReference type="PROSITE-ProRule" id="PRU00335"/>
    </source>
</evidence>
<accession>A0ABM7LS02</accession>
<dbReference type="PRINTS" id="PR00455">
    <property type="entry name" value="HTHTETR"/>
</dbReference>
<evidence type="ECO:0000256" key="2">
    <source>
        <dbReference type="ARBA" id="ARBA00023125"/>
    </source>
</evidence>
<feature type="domain" description="HTH tetR-type" evidence="5">
    <location>
        <begin position="25"/>
        <end position="84"/>
    </location>
</feature>
<dbReference type="EMBL" id="AP023356">
    <property type="protein sequence ID" value="BCJ42038.1"/>
    <property type="molecule type" value="Genomic_DNA"/>
</dbReference>
<evidence type="ECO:0000256" key="3">
    <source>
        <dbReference type="ARBA" id="ARBA00023163"/>
    </source>
</evidence>
<keyword evidence="7" id="KW-1185">Reference proteome</keyword>
<dbReference type="SUPFAM" id="SSF46689">
    <property type="entry name" value="Homeodomain-like"/>
    <property type="match status" value="1"/>
</dbReference>
<reference evidence="6 7" key="1">
    <citation type="submission" date="2020-08" db="EMBL/GenBank/DDBJ databases">
        <title>Whole genome shotgun sequence of Actinoplanes ianthinogenes NBRC 13996.</title>
        <authorList>
            <person name="Komaki H."/>
            <person name="Tamura T."/>
        </authorList>
    </citation>
    <scope>NUCLEOTIDE SEQUENCE [LARGE SCALE GENOMIC DNA]</scope>
    <source>
        <strain evidence="6 7">NBRC 13996</strain>
    </source>
</reference>
<dbReference type="InterPro" id="IPR009057">
    <property type="entry name" value="Homeodomain-like_sf"/>
</dbReference>
<protein>
    <recommendedName>
        <fullName evidence="5">HTH tetR-type domain-containing protein</fullName>
    </recommendedName>
</protein>
<sequence length="215" mass="23052">MSEYSLISLGGVEARRRRQPALAPDERRAALIAATIPLVHEHGIEVSTRQIAHAAGVAEGTIFGVFQNKSELVVCSVLQALDPQPTLDALAAIDRSADLRSRVTEAAEIVYARMAEHAQLFHAARRLIFANEENPEARERMAASRAGLLDAVTAVLEPDAHRLRIPAAQAARVLLLYCGATNFGPYADDSFSGADLASLLLDGILLSDSGEQSKC</sequence>
<organism evidence="6 7">
    <name type="scientific">Actinoplanes ianthinogenes</name>
    <dbReference type="NCBI Taxonomy" id="122358"/>
    <lineage>
        <taxon>Bacteria</taxon>
        <taxon>Bacillati</taxon>
        <taxon>Actinomycetota</taxon>
        <taxon>Actinomycetes</taxon>
        <taxon>Micromonosporales</taxon>
        <taxon>Micromonosporaceae</taxon>
        <taxon>Actinoplanes</taxon>
    </lineage>
</organism>
<evidence type="ECO:0000313" key="6">
    <source>
        <dbReference type="EMBL" id="BCJ42038.1"/>
    </source>
</evidence>
<dbReference type="Proteomes" id="UP000676967">
    <property type="component" value="Chromosome"/>
</dbReference>